<evidence type="ECO:0000259" key="2">
    <source>
        <dbReference type="Pfam" id="PF02727"/>
    </source>
</evidence>
<organism evidence="3">
    <name type="scientific">Arion vulgaris</name>
    <dbReference type="NCBI Taxonomy" id="1028688"/>
    <lineage>
        <taxon>Eukaryota</taxon>
        <taxon>Metazoa</taxon>
        <taxon>Spiralia</taxon>
        <taxon>Lophotrochozoa</taxon>
        <taxon>Mollusca</taxon>
        <taxon>Gastropoda</taxon>
        <taxon>Heterobranchia</taxon>
        <taxon>Euthyneura</taxon>
        <taxon>Panpulmonata</taxon>
        <taxon>Eupulmonata</taxon>
        <taxon>Stylommatophora</taxon>
        <taxon>Helicina</taxon>
        <taxon>Arionoidea</taxon>
        <taxon>Arionidae</taxon>
        <taxon>Arion</taxon>
    </lineage>
</organism>
<accession>A0A0B7BID4</accession>
<keyword evidence="1" id="KW-1133">Transmembrane helix</keyword>
<dbReference type="GO" id="GO:0009308">
    <property type="term" value="P:amine metabolic process"/>
    <property type="evidence" value="ECO:0007669"/>
    <property type="project" value="InterPro"/>
</dbReference>
<evidence type="ECO:0000313" key="3">
    <source>
        <dbReference type="EMBL" id="CEK91915.1"/>
    </source>
</evidence>
<dbReference type="GO" id="GO:0048038">
    <property type="term" value="F:quinone binding"/>
    <property type="evidence" value="ECO:0007669"/>
    <property type="project" value="InterPro"/>
</dbReference>
<feature type="non-terminal residue" evidence="3">
    <location>
        <position position="352"/>
    </location>
</feature>
<dbReference type="InterPro" id="IPR016182">
    <property type="entry name" value="Cu_amine_oxidase_N-reg"/>
</dbReference>
<keyword evidence="1" id="KW-0812">Transmembrane</keyword>
<dbReference type="GO" id="GO:0005507">
    <property type="term" value="F:copper ion binding"/>
    <property type="evidence" value="ECO:0007669"/>
    <property type="project" value="InterPro"/>
</dbReference>
<proteinExistence type="predicted"/>
<dbReference type="InterPro" id="IPR015800">
    <property type="entry name" value="Cu_amine_oxidase_N2"/>
</dbReference>
<feature type="transmembrane region" description="Helical" evidence="1">
    <location>
        <begin position="21"/>
        <end position="45"/>
    </location>
</feature>
<evidence type="ECO:0000256" key="1">
    <source>
        <dbReference type="SAM" id="Phobius"/>
    </source>
</evidence>
<protein>
    <recommendedName>
        <fullName evidence="2">Copper amine oxidase N2-terminal domain-containing protein</fullName>
    </recommendedName>
</protein>
<keyword evidence="1" id="KW-0472">Membrane</keyword>
<reference evidence="3" key="1">
    <citation type="submission" date="2014-12" db="EMBL/GenBank/DDBJ databases">
        <title>Insight into the proteome of Arion vulgaris.</title>
        <authorList>
            <person name="Aradska J."/>
            <person name="Bulat T."/>
            <person name="Smidak R."/>
            <person name="Sarate P."/>
            <person name="Gangsoo J."/>
            <person name="Sialana F."/>
            <person name="Bilban M."/>
            <person name="Lubec G."/>
        </authorList>
    </citation>
    <scope>NUCLEOTIDE SEQUENCE</scope>
    <source>
        <tissue evidence="3">Skin</tissue>
    </source>
</reference>
<dbReference type="SUPFAM" id="SSF54416">
    <property type="entry name" value="Amine oxidase N-terminal region"/>
    <property type="match status" value="2"/>
</dbReference>
<dbReference type="AlphaFoldDB" id="A0A0B7BID4"/>
<gene>
    <name evidence="3" type="primary">ORF185534</name>
</gene>
<dbReference type="GO" id="GO:0008131">
    <property type="term" value="F:primary methylamine oxidase activity"/>
    <property type="evidence" value="ECO:0007669"/>
    <property type="project" value="InterPro"/>
</dbReference>
<dbReference type="EMBL" id="HACG01045050">
    <property type="protein sequence ID" value="CEK91915.1"/>
    <property type="molecule type" value="Transcribed_RNA"/>
</dbReference>
<feature type="domain" description="Copper amine oxidase N2-terminal" evidence="2">
    <location>
        <begin position="82"/>
        <end position="158"/>
    </location>
</feature>
<dbReference type="Gene3D" id="3.10.450.40">
    <property type="match status" value="2"/>
</dbReference>
<name>A0A0B7BID4_9EUPU</name>
<sequence length="352" mass="40064">MTGDTVKEIPELEKKLKKARYVALALGILVFIFLGILIAILVAHLTKHDDDDGSAIPACGATAASESREENILDEPDNPGPFNELTVTEMKEVREFLEKDIGVIKPEKGKLADPQIFTMDLELANKADILAYLDHNGPAPPRRARVVIFRGDLKPPVVEERLCGPLGNKLSCTVDLTVPFALRPVEYKEYDLYDYHLMKKVHLKFGKVLRESYDGSFDYETCKEDCLNYYNIPVGSKRYDKDGQRIIWMLALHNLPYQSMHPLDFGVLCLVDGVNETKVDMLKVWYAGVLYNDIDDFLTRYNNGSIKKTHLTYPTEEESIFSTLKHRGPYKPIQARRPPELIEPDGKRYTVR</sequence>
<dbReference type="Pfam" id="PF02727">
    <property type="entry name" value="Cu_amine_oxidN2"/>
    <property type="match status" value="1"/>
</dbReference>